<dbReference type="EMBL" id="CM023481">
    <property type="protein sequence ID" value="KAH6947364.1"/>
    <property type="molecule type" value="Genomic_DNA"/>
</dbReference>
<proteinExistence type="predicted"/>
<dbReference type="Proteomes" id="UP000821845">
    <property type="component" value="Chromosome 1"/>
</dbReference>
<organism evidence="1 2">
    <name type="scientific">Hyalomma asiaticum</name>
    <name type="common">Tick</name>
    <dbReference type="NCBI Taxonomy" id="266040"/>
    <lineage>
        <taxon>Eukaryota</taxon>
        <taxon>Metazoa</taxon>
        <taxon>Ecdysozoa</taxon>
        <taxon>Arthropoda</taxon>
        <taxon>Chelicerata</taxon>
        <taxon>Arachnida</taxon>
        <taxon>Acari</taxon>
        <taxon>Parasitiformes</taxon>
        <taxon>Ixodida</taxon>
        <taxon>Ixodoidea</taxon>
        <taxon>Ixodidae</taxon>
        <taxon>Hyalomminae</taxon>
        <taxon>Hyalomma</taxon>
    </lineage>
</organism>
<sequence>MDSDSEDEEFDVVTVLALRLTRIQRNRIPRFLRPAVTRTPWPPSRAEGPLARQSGHNNKSAAVRRDQRSRPPASTWRFAARTDRGPPKQSDKADAADVLAQRPPTMGAPLRAPHLTCGARAYSTRVLRV</sequence>
<name>A0ACB7TR76_HYAAI</name>
<protein>
    <submittedName>
        <fullName evidence="1">Uncharacterized protein</fullName>
    </submittedName>
</protein>
<evidence type="ECO:0000313" key="1">
    <source>
        <dbReference type="EMBL" id="KAH6947364.1"/>
    </source>
</evidence>
<evidence type="ECO:0000313" key="2">
    <source>
        <dbReference type="Proteomes" id="UP000821845"/>
    </source>
</evidence>
<gene>
    <name evidence="1" type="ORF">HPB50_018517</name>
</gene>
<reference evidence="1" key="1">
    <citation type="submission" date="2020-05" db="EMBL/GenBank/DDBJ databases">
        <title>Large-scale comparative analyses of tick genomes elucidate their genetic diversity and vector capacities.</title>
        <authorList>
            <person name="Jia N."/>
            <person name="Wang J."/>
            <person name="Shi W."/>
            <person name="Du L."/>
            <person name="Sun Y."/>
            <person name="Zhan W."/>
            <person name="Jiang J."/>
            <person name="Wang Q."/>
            <person name="Zhang B."/>
            <person name="Ji P."/>
            <person name="Sakyi L.B."/>
            <person name="Cui X."/>
            <person name="Yuan T."/>
            <person name="Jiang B."/>
            <person name="Yang W."/>
            <person name="Lam T.T.-Y."/>
            <person name="Chang Q."/>
            <person name="Ding S."/>
            <person name="Wang X."/>
            <person name="Zhu J."/>
            <person name="Ruan X."/>
            <person name="Zhao L."/>
            <person name="Wei J."/>
            <person name="Que T."/>
            <person name="Du C."/>
            <person name="Cheng J."/>
            <person name="Dai P."/>
            <person name="Han X."/>
            <person name="Huang E."/>
            <person name="Gao Y."/>
            <person name="Liu J."/>
            <person name="Shao H."/>
            <person name="Ye R."/>
            <person name="Li L."/>
            <person name="Wei W."/>
            <person name="Wang X."/>
            <person name="Wang C."/>
            <person name="Yang T."/>
            <person name="Huo Q."/>
            <person name="Li W."/>
            <person name="Guo W."/>
            <person name="Chen H."/>
            <person name="Zhou L."/>
            <person name="Ni X."/>
            <person name="Tian J."/>
            <person name="Zhou Y."/>
            <person name="Sheng Y."/>
            <person name="Liu T."/>
            <person name="Pan Y."/>
            <person name="Xia L."/>
            <person name="Li J."/>
            <person name="Zhao F."/>
            <person name="Cao W."/>
        </authorList>
    </citation>
    <scope>NUCLEOTIDE SEQUENCE</scope>
    <source>
        <strain evidence="1">Hyas-2018</strain>
    </source>
</reference>
<comment type="caution">
    <text evidence="1">The sequence shown here is derived from an EMBL/GenBank/DDBJ whole genome shotgun (WGS) entry which is preliminary data.</text>
</comment>
<keyword evidence="2" id="KW-1185">Reference proteome</keyword>
<accession>A0ACB7TR76</accession>